<dbReference type="InterPro" id="IPR041381">
    <property type="entry name" value="JAK1-3/TYK2_PHL_dom"/>
</dbReference>
<keyword evidence="4" id="KW-0067">ATP-binding</keyword>
<dbReference type="EMBL" id="WBMW01003707">
    <property type="protein sequence ID" value="NXC45712.1"/>
    <property type="molecule type" value="Genomic_DNA"/>
</dbReference>
<dbReference type="AlphaFoldDB" id="A0A851P422"/>
<dbReference type="GO" id="GO:0005524">
    <property type="term" value="F:ATP binding"/>
    <property type="evidence" value="ECO:0007669"/>
    <property type="project" value="UniProtKB-KW"/>
</dbReference>
<evidence type="ECO:0000256" key="3">
    <source>
        <dbReference type="ARBA" id="ARBA00022999"/>
    </source>
</evidence>
<dbReference type="SUPFAM" id="SSF56112">
    <property type="entry name" value="Protein kinase-like (PK-like)"/>
    <property type="match status" value="1"/>
</dbReference>
<keyword evidence="1 4" id="KW-0808">Transferase</keyword>
<dbReference type="GO" id="GO:0030154">
    <property type="term" value="P:cell differentiation"/>
    <property type="evidence" value="ECO:0007669"/>
    <property type="project" value="TreeGrafter"/>
</dbReference>
<dbReference type="SUPFAM" id="SSF55550">
    <property type="entry name" value="SH2 domain"/>
    <property type="match status" value="1"/>
</dbReference>
<gene>
    <name evidence="7" type="primary">Tyk2</name>
    <name evidence="7" type="ORF">PENPIL_R13452</name>
</gene>
<keyword evidence="4" id="KW-0547">Nucleotide-binding</keyword>
<keyword evidence="4" id="KW-0829">Tyrosine-protein kinase</keyword>
<dbReference type="GO" id="GO:0004715">
    <property type="term" value="F:non-membrane spanning protein tyrosine kinase activity"/>
    <property type="evidence" value="ECO:0007669"/>
    <property type="project" value="UniProtKB-EC"/>
</dbReference>
<dbReference type="GO" id="GO:0005131">
    <property type="term" value="F:growth hormone receptor binding"/>
    <property type="evidence" value="ECO:0007669"/>
    <property type="project" value="TreeGrafter"/>
</dbReference>
<evidence type="ECO:0000259" key="6">
    <source>
        <dbReference type="PROSITE" id="PS50057"/>
    </source>
</evidence>
<evidence type="ECO:0000256" key="1">
    <source>
        <dbReference type="ARBA" id="ARBA00022679"/>
    </source>
</evidence>
<dbReference type="PRINTS" id="PR01823">
    <property type="entry name" value="JANUSKINASE"/>
</dbReference>
<dbReference type="GO" id="GO:0019221">
    <property type="term" value="P:cytokine-mediated signaling pathway"/>
    <property type="evidence" value="ECO:0007669"/>
    <property type="project" value="TreeGrafter"/>
</dbReference>
<evidence type="ECO:0000256" key="4">
    <source>
        <dbReference type="RuleBase" id="RU362096"/>
    </source>
</evidence>
<dbReference type="Gene3D" id="3.30.200.20">
    <property type="entry name" value="Phosphorylase Kinase, domain 1"/>
    <property type="match status" value="1"/>
</dbReference>
<dbReference type="PROSITE" id="PS50057">
    <property type="entry name" value="FERM_3"/>
    <property type="match status" value="1"/>
</dbReference>
<feature type="non-terminal residue" evidence="7">
    <location>
        <position position="419"/>
    </location>
</feature>
<dbReference type="Proteomes" id="UP000613066">
    <property type="component" value="Unassembled WGS sequence"/>
</dbReference>
<proteinExistence type="inferred from homology"/>
<name>A0A851P422_9GALL</name>
<feature type="domain" description="FERM" evidence="6">
    <location>
        <begin position="1"/>
        <end position="90"/>
    </location>
</feature>
<evidence type="ECO:0000313" key="7">
    <source>
        <dbReference type="EMBL" id="NXC45712.1"/>
    </source>
</evidence>
<evidence type="ECO:0000313" key="8">
    <source>
        <dbReference type="Proteomes" id="UP000613066"/>
    </source>
</evidence>
<dbReference type="Gene3D" id="3.30.505.10">
    <property type="entry name" value="SH2 domain"/>
    <property type="match status" value="1"/>
</dbReference>
<dbReference type="InterPro" id="IPR051286">
    <property type="entry name" value="JAK"/>
</dbReference>
<dbReference type="OrthoDB" id="1915767at2759"/>
<reference evidence="7" key="1">
    <citation type="submission" date="2019-09" db="EMBL/GenBank/DDBJ databases">
        <title>Bird 10,000 Genomes (B10K) Project - Family phase.</title>
        <authorList>
            <person name="Zhang G."/>
        </authorList>
    </citation>
    <scope>NUCLEOTIDE SEQUENCE</scope>
    <source>
        <strain evidence="7">B10K-DU-001-08</strain>
        <tissue evidence="7">Muscle</tissue>
    </source>
</reference>
<keyword evidence="8" id="KW-1185">Reference proteome</keyword>
<protein>
    <recommendedName>
        <fullName evidence="4">Tyrosine-protein kinase</fullName>
        <ecNumber evidence="4">2.7.10.2</ecNumber>
    </recommendedName>
</protein>
<keyword evidence="2 4" id="KW-0418">Kinase</keyword>
<evidence type="ECO:0000256" key="5">
    <source>
        <dbReference type="SAM" id="MobiDB-lite"/>
    </source>
</evidence>
<dbReference type="InterPro" id="IPR001245">
    <property type="entry name" value="Ser-Thr/Tyr_kinase_cat_dom"/>
</dbReference>
<dbReference type="PANTHER" id="PTHR45807">
    <property type="entry name" value="TYROSINE-PROTEIN KINASE HOPSCOTCH"/>
    <property type="match status" value="1"/>
</dbReference>
<feature type="non-terminal residue" evidence="7">
    <location>
        <position position="1"/>
    </location>
</feature>
<dbReference type="InterPro" id="IPR011009">
    <property type="entry name" value="Kinase-like_dom_sf"/>
</dbReference>
<dbReference type="Pfam" id="PF07714">
    <property type="entry name" value="PK_Tyr_Ser-Thr"/>
    <property type="match status" value="1"/>
</dbReference>
<comment type="catalytic activity">
    <reaction evidence="4">
        <text>L-tyrosyl-[protein] + ATP = O-phospho-L-tyrosyl-[protein] + ADP + H(+)</text>
        <dbReference type="Rhea" id="RHEA:10596"/>
        <dbReference type="Rhea" id="RHEA-COMP:10136"/>
        <dbReference type="Rhea" id="RHEA-COMP:20101"/>
        <dbReference type="ChEBI" id="CHEBI:15378"/>
        <dbReference type="ChEBI" id="CHEBI:30616"/>
        <dbReference type="ChEBI" id="CHEBI:46858"/>
        <dbReference type="ChEBI" id="CHEBI:61978"/>
        <dbReference type="ChEBI" id="CHEBI:456216"/>
        <dbReference type="EC" id="2.7.10.2"/>
    </reaction>
</comment>
<dbReference type="GO" id="GO:0005829">
    <property type="term" value="C:cytosol"/>
    <property type="evidence" value="ECO:0007669"/>
    <property type="project" value="TreeGrafter"/>
</dbReference>
<comment type="caution">
    <text evidence="7">The sequence shown here is derived from an EMBL/GenBank/DDBJ whole genome shotgun (WGS) entry which is preliminary data.</text>
</comment>
<dbReference type="GO" id="GO:0035556">
    <property type="term" value="P:intracellular signal transduction"/>
    <property type="evidence" value="ECO:0007669"/>
    <property type="project" value="InterPro"/>
</dbReference>
<accession>A0A851P422</accession>
<dbReference type="InterPro" id="IPR000980">
    <property type="entry name" value="SH2"/>
</dbReference>
<dbReference type="PANTHER" id="PTHR45807:SF6">
    <property type="entry name" value="NON-RECEPTOR TYROSINE-PROTEIN KINASE TYK2"/>
    <property type="match status" value="1"/>
</dbReference>
<dbReference type="InterPro" id="IPR000299">
    <property type="entry name" value="FERM_domain"/>
</dbReference>
<feature type="region of interest" description="Disordered" evidence="5">
    <location>
        <begin position="1"/>
        <end position="28"/>
    </location>
</feature>
<keyword evidence="3" id="KW-0727">SH2 domain</keyword>
<dbReference type="EC" id="2.7.10.2" evidence="4"/>
<dbReference type="GO" id="GO:0016020">
    <property type="term" value="C:membrane"/>
    <property type="evidence" value="ECO:0007669"/>
    <property type="project" value="InterPro"/>
</dbReference>
<feature type="compositionally biased region" description="Basic and acidic residues" evidence="5">
    <location>
        <begin position="18"/>
        <end position="28"/>
    </location>
</feature>
<dbReference type="Pfam" id="PF21990">
    <property type="entry name" value="SH2_1"/>
    <property type="match status" value="1"/>
</dbReference>
<dbReference type="SUPFAM" id="SSF50729">
    <property type="entry name" value="PH domain-like"/>
    <property type="match status" value="1"/>
</dbReference>
<dbReference type="Pfam" id="PF17887">
    <property type="entry name" value="Jak1_Phl"/>
    <property type="match status" value="1"/>
</dbReference>
<dbReference type="InterPro" id="IPR016251">
    <property type="entry name" value="Tyr_kinase_non-rcpt_Jak/Tyk2"/>
</dbReference>
<evidence type="ECO:0000256" key="2">
    <source>
        <dbReference type="ARBA" id="ARBA00022777"/>
    </source>
</evidence>
<sequence>QSAESVPPRGYFGRKNRSKEPPQPRGERWEPTWAQFCDFREITHIVIQECRVSVHRQDNECLEVLLPSHASALSLVSLVDGYFRLTADASHYLCHEVAPPRLVMSILHGIHGPMQEEFVLAKLRRAEHEDGVYVLRWSVLDFSRLILSVAKRGPHQGAMTFRQFRIQKKGDGFVLEGWDRAFPTLQELLDALKGCTLKSGDESFTVKRCCPPKPGEISDLLIARKAKDGAKQVLNLTQLSFHQIRKNEITQRAHLGQGTRTNIYDGVLTVCGGADEAEYFSTEQNNNTHSGREMHVVLKVLDPSHRDIALAFFETASLMSQVSHVHLAFVHGVCVRGSESERSWPYLSQKLGGPFQPNSRKRRRRKRLICVPLQEDKNLVHGNVCAKNILLARKGLEDGAGPFVKLSDPGVSFAVLSRE</sequence>
<comment type="similarity">
    <text evidence="4">Belongs to the protein kinase superfamily. Tyr protein kinase family.</text>
</comment>
<organism evidence="7 8">
    <name type="scientific">Penelope pileata</name>
    <dbReference type="NCBI Taxonomy" id="1118817"/>
    <lineage>
        <taxon>Eukaryota</taxon>
        <taxon>Metazoa</taxon>
        <taxon>Chordata</taxon>
        <taxon>Craniata</taxon>
        <taxon>Vertebrata</taxon>
        <taxon>Euteleostomi</taxon>
        <taxon>Archelosauria</taxon>
        <taxon>Archosauria</taxon>
        <taxon>Dinosauria</taxon>
        <taxon>Saurischia</taxon>
        <taxon>Theropoda</taxon>
        <taxon>Coelurosauria</taxon>
        <taxon>Aves</taxon>
        <taxon>Neognathae</taxon>
        <taxon>Galloanserae</taxon>
        <taxon>Galliformes</taxon>
        <taxon>Cracidae</taxon>
        <taxon>Penelope</taxon>
    </lineage>
</organism>
<dbReference type="GO" id="GO:0060397">
    <property type="term" value="P:growth hormone receptor signaling pathway via JAK-STAT"/>
    <property type="evidence" value="ECO:0007669"/>
    <property type="project" value="TreeGrafter"/>
</dbReference>
<dbReference type="SMART" id="SM00252">
    <property type="entry name" value="SH2"/>
    <property type="match status" value="1"/>
</dbReference>
<dbReference type="InterPro" id="IPR036860">
    <property type="entry name" value="SH2_dom_sf"/>
</dbReference>